<dbReference type="FunFam" id="3.90.190.10:FF:000157">
    <property type="entry name" value="Protein-tyrosine phosphatase"/>
    <property type="match status" value="1"/>
</dbReference>
<evidence type="ECO:0000259" key="5">
    <source>
        <dbReference type="PROSITE" id="PS50056"/>
    </source>
</evidence>
<dbReference type="GO" id="GO:0004725">
    <property type="term" value="F:protein tyrosine phosphatase activity"/>
    <property type="evidence" value="ECO:0007669"/>
    <property type="project" value="UniProtKB-EC"/>
</dbReference>
<proteinExistence type="evidence at transcript level"/>
<comment type="similarity">
    <text evidence="1">Belongs to the protein-tyrosine phosphatase family.</text>
</comment>
<dbReference type="EC" id="3.1.3.48" evidence="2"/>
<name>A0A2P2I0S5_9CRUS</name>
<accession>A0A2P2I0S5</accession>
<dbReference type="PROSITE" id="PS00383">
    <property type="entry name" value="TYR_PHOSPHATASE_1"/>
    <property type="match status" value="1"/>
</dbReference>
<dbReference type="Gene3D" id="3.90.190.10">
    <property type="entry name" value="Protein tyrosine phosphatase superfamily"/>
    <property type="match status" value="1"/>
</dbReference>
<dbReference type="AlphaFoldDB" id="A0A2P2I0S5"/>
<dbReference type="PROSITE" id="PS50056">
    <property type="entry name" value="TYR_PHOSPHATASE_2"/>
    <property type="match status" value="1"/>
</dbReference>
<dbReference type="SMART" id="SM00404">
    <property type="entry name" value="PTPc_motif"/>
    <property type="match status" value="1"/>
</dbReference>
<organism evidence="6">
    <name type="scientific">Hirondellea gigas</name>
    <dbReference type="NCBI Taxonomy" id="1518452"/>
    <lineage>
        <taxon>Eukaryota</taxon>
        <taxon>Metazoa</taxon>
        <taxon>Ecdysozoa</taxon>
        <taxon>Arthropoda</taxon>
        <taxon>Crustacea</taxon>
        <taxon>Multicrustacea</taxon>
        <taxon>Malacostraca</taxon>
        <taxon>Eumalacostraca</taxon>
        <taxon>Peracarida</taxon>
        <taxon>Amphipoda</taxon>
        <taxon>Amphilochidea</taxon>
        <taxon>Lysianassida</taxon>
        <taxon>Lysianassidira</taxon>
        <taxon>Lysianassoidea</taxon>
        <taxon>Lysianassidae</taxon>
        <taxon>Hirondellea</taxon>
    </lineage>
</organism>
<dbReference type="EMBL" id="IACT01001905">
    <property type="protein sequence ID" value="LAC21223.1"/>
    <property type="molecule type" value="mRNA"/>
</dbReference>
<evidence type="ECO:0000313" key="6">
    <source>
        <dbReference type="EMBL" id="LAB67599.1"/>
    </source>
</evidence>
<dbReference type="InterPro" id="IPR016130">
    <property type="entry name" value="Tyr_Pase_AS"/>
</dbReference>
<dbReference type="InterPro" id="IPR000387">
    <property type="entry name" value="Tyr_Pase_dom"/>
</dbReference>
<reference evidence="7" key="1">
    <citation type="submission" date="2017-11" db="EMBL/GenBank/DDBJ databases">
        <title>The sensing device of the deep-sea amphipod.</title>
        <authorList>
            <person name="Kobayashi H."/>
            <person name="Nagahama T."/>
            <person name="Arai W."/>
            <person name="Sasagawa Y."/>
            <person name="Umeda M."/>
            <person name="Hayashi T."/>
            <person name="Nikaido I."/>
            <person name="Watanabe H."/>
            <person name="Oguri K."/>
            <person name="Kitazato H."/>
            <person name="Fujioka K."/>
            <person name="Kido Y."/>
            <person name="Takami H."/>
        </authorList>
    </citation>
    <scope>NUCLEOTIDE SEQUENCE</scope>
    <source>
        <tissue evidence="7">Whole body</tissue>
    </source>
</reference>
<evidence type="ECO:0000256" key="4">
    <source>
        <dbReference type="ARBA" id="ARBA00022912"/>
    </source>
</evidence>
<dbReference type="SUPFAM" id="SSF52799">
    <property type="entry name" value="(Phosphotyrosine protein) phosphatases II"/>
    <property type="match status" value="1"/>
</dbReference>
<protein>
    <recommendedName>
        <fullName evidence="2">protein-tyrosine-phosphatase</fullName>
        <ecNumber evidence="2">3.1.3.48</ecNumber>
    </recommendedName>
</protein>
<keyword evidence="4" id="KW-0904">Protein phosphatase</keyword>
<dbReference type="InterPro" id="IPR029021">
    <property type="entry name" value="Prot-tyrosine_phosphatase-like"/>
</dbReference>
<reference evidence="6" key="2">
    <citation type="journal article" date="2018" name="Biosci. Biotechnol. Biochem.">
        <title>Polysaccharide hydrolase of the hadal zone amphipods Hirondellea gigas.</title>
        <authorList>
            <person name="Kobayashi H."/>
            <person name="Nagahama T."/>
            <person name="Arai W."/>
            <person name="Sasagawa Y."/>
            <person name="Umeda M."/>
            <person name="Hayashi T."/>
            <person name="Nikaido I."/>
            <person name="Watanabe H."/>
            <person name="Oguri K."/>
            <person name="Kitazato H."/>
            <person name="Fujioka K."/>
            <person name="Kido Y."/>
            <person name="Takami H."/>
        </authorList>
    </citation>
    <scope>NUCLEOTIDE SEQUENCE</scope>
    <source>
        <tissue evidence="6">Whole body</tissue>
    </source>
</reference>
<sequence>MAAAFDSTDEEDRLAQHEIQPLKVDKLELPHGLFAGRGSVFISGLPGCWFRNVHQDLRQDMHELKSLGITDAIILLTKNELRKYRAPSLFSMYEEYNILAHHHPWTDGTAPSLEFTITLLSKVVELLNASRSVLIHCMCGFGRTGVLGACLLQWMDDDLTPLSSVSLIRSIRSTRAIQTVAQYNFVMDFRECLHEERERSVSR</sequence>
<dbReference type="InterPro" id="IPR003595">
    <property type="entry name" value="Tyr_Pase_cat"/>
</dbReference>
<dbReference type="InterPro" id="IPR050561">
    <property type="entry name" value="PTP"/>
</dbReference>
<feature type="domain" description="Tyrosine specific protein phosphatases" evidence="5">
    <location>
        <begin position="114"/>
        <end position="172"/>
    </location>
</feature>
<evidence type="ECO:0000256" key="1">
    <source>
        <dbReference type="ARBA" id="ARBA00009580"/>
    </source>
</evidence>
<evidence type="ECO:0000313" key="7">
    <source>
        <dbReference type="EMBL" id="LAC21223.1"/>
    </source>
</evidence>
<evidence type="ECO:0000256" key="2">
    <source>
        <dbReference type="ARBA" id="ARBA00013064"/>
    </source>
</evidence>
<keyword evidence="3" id="KW-0378">Hydrolase</keyword>
<dbReference type="InterPro" id="IPR022778">
    <property type="entry name" value="CDKN3"/>
</dbReference>
<dbReference type="EMBL" id="IACF01001925">
    <property type="protein sequence ID" value="LAB67599.1"/>
    <property type="molecule type" value="mRNA"/>
</dbReference>
<dbReference type="PANTHER" id="PTHR23339">
    <property type="entry name" value="TYROSINE SPECIFIC PROTEIN PHOSPHATASE AND DUAL SPECIFICITY PROTEIN PHOSPHATASE"/>
    <property type="match status" value="1"/>
</dbReference>
<dbReference type="Pfam" id="PF05706">
    <property type="entry name" value="CDKN3"/>
    <property type="match status" value="1"/>
</dbReference>
<evidence type="ECO:0000256" key="3">
    <source>
        <dbReference type="ARBA" id="ARBA00022801"/>
    </source>
</evidence>